<dbReference type="CDD" id="cd10032">
    <property type="entry name" value="UDG-F6_HDG"/>
    <property type="match status" value="1"/>
</dbReference>
<dbReference type="Pfam" id="PF03167">
    <property type="entry name" value="UDG"/>
    <property type="match status" value="1"/>
</dbReference>
<evidence type="ECO:0000313" key="3">
    <source>
        <dbReference type="Proteomes" id="UP000293568"/>
    </source>
</evidence>
<dbReference type="KEGG" id="pprt:ET464_14140"/>
<dbReference type="Proteomes" id="UP000293568">
    <property type="component" value="Chromosome"/>
</dbReference>
<dbReference type="InterPro" id="IPR036895">
    <property type="entry name" value="Uracil-DNA_glycosylase-like_sf"/>
</dbReference>
<dbReference type="SMART" id="SM00987">
    <property type="entry name" value="UreE_C"/>
    <property type="match status" value="1"/>
</dbReference>
<dbReference type="EMBL" id="CP035492">
    <property type="protein sequence ID" value="QAY67362.1"/>
    <property type="molecule type" value="Genomic_DNA"/>
</dbReference>
<dbReference type="GO" id="GO:0033958">
    <property type="term" value="F:DNA-deoxyinosine glycosylase activity"/>
    <property type="evidence" value="ECO:0007669"/>
    <property type="project" value="UniProtKB-EC"/>
</dbReference>
<proteinExistence type="predicted"/>
<dbReference type="InterPro" id="IPR026353">
    <property type="entry name" value="Hypoxan-DNA_Glyclase"/>
</dbReference>
<keyword evidence="2" id="KW-0326">Glycosidase</keyword>
<gene>
    <name evidence="2" type="ORF">ET464_14140</name>
</gene>
<keyword evidence="3" id="KW-1185">Reference proteome</keyword>
<dbReference type="SUPFAM" id="SSF52141">
    <property type="entry name" value="Uracil-DNA glycosylase-like"/>
    <property type="match status" value="1"/>
</dbReference>
<keyword evidence="2" id="KW-0378">Hydrolase</keyword>
<dbReference type="EC" id="3.2.2.15" evidence="2"/>
<dbReference type="InterPro" id="IPR005122">
    <property type="entry name" value="Uracil-DNA_glycosylase-like"/>
</dbReference>
<organism evidence="2 3">
    <name type="scientific">Paenibacillus protaetiae</name>
    <dbReference type="NCBI Taxonomy" id="2509456"/>
    <lineage>
        <taxon>Bacteria</taxon>
        <taxon>Bacillati</taxon>
        <taxon>Bacillota</taxon>
        <taxon>Bacilli</taxon>
        <taxon>Bacillales</taxon>
        <taxon>Paenibacillaceae</taxon>
        <taxon>Paenibacillus</taxon>
    </lineage>
</organism>
<dbReference type="AlphaFoldDB" id="A0A4P6EWI9"/>
<sequence length="171" mass="19652">MAVRIHSFEPVIDDRAKVLILGTAPSVKSLEHKQFYGHPRNYLWPLVYALFGAGEPSPVYEERLAFLQEHRLAVFDVIESCVREGSLDMNIREERPNDLPGLVRQYPGLRCFAFNGSKAYDTYRKYFKNEAALSHLALLKLPSTSPIPTPAMRSLEDRLEVWKQVLPYLMD</sequence>
<dbReference type="Gene3D" id="3.40.470.10">
    <property type="entry name" value="Uracil-DNA glycosylase-like domain"/>
    <property type="match status" value="1"/>
</dbReference>
<feature type="domain" description="Uracil-DNA glycosylase-like" evidence="1">
    <location>
        <begin position="9"/>
        <end position="166"/>
    </location>
</feature>
<accession>A0A4P6EWI9</accession>
<evidence type="ECO:0000313" key="2">
    <source>
        <dbReference type="EMBL" id="QAY67362.1"/>
    </source>
</evidence>
<dbReference type="SMART" id="SM00986">
    <property type="entry name" value="UDG"/>
    <property type="match status" value="1"/>
</dbReference>
<evidence type="ECO:0000259" key="1">
    <source>
        <dbReference type="SMART" id="SM00986"/>
    </source>
</evidence>
<reference evidence="2 3" key="1">
    <citation type="submission" date="2019-01" db="EMBL/GenBank/DDBJ databases">
        <title>Genome sequencing of strain FW100M-2.</title>
        <authorList>
            <person name="Heo J."/>
            <person name="Kim S.-J."/>
            <person name="Kim J.-S."/>
            <person name="Hong S.-B."/>
            <person name="Kwon S.-W."/>
        </authorList>
    </citation>
    <scope>NUCLEOTIDE SEQUENCE [LARGE SCALE GENOMIC DNA]</scope>
    <source>
        <strain evidence="2 3">FW100M-2</strain>
    </source>
</reference>
<name>A0A4P6EWI9_9BACL</name>
<dbReference type="OrthoDB" id="9799921at2"/>
<dbReference type="NCBIfam" id="TIGR04274">
    <property type="entry name" value="hypoxanDNAglyco"/>
    <property type="match status" value="1"/>
</dbReference>
<protein>
    <submittedName>
        <fullName evidence="2">DNA-deoxyinosine glycosylase</fullName>
        <ecNumber evidence="2">3.2.2.15</ecNumber>
    </submittedName>
</protein>